<dbReference type="InterPro" id="IPR000719">
    <property type="entry name" value="Prot_kinase_dom"/>
</dbReference>
<feature type="compositionally biased region" description="Basic and acidic residues" evidence="1">
    <location>
        <begin position="529"/>
        <end position="539"/>
    </location>
</feature>
<dbReference type="GO" id="GO:0004672">
    <property type="term" value="F:protein kinase activity"/>
    <property type="evidence" value="ECO:0007669"/>
    <property type="project" value="InterPro"/>
</dbReference>
<dbReference type="GO" id="GO:0005524">
    <property type="term" value="F:ATP binding"/>
    <property type="evidence" value="ECO:0007669"/>
    <property type="project" value="InterPro"/>
</dbReference>
<dbReference type="PROSITE" id="PS50011">
    <property type="entry name" value="PROTEIN_KINASE_DOM"/>
    <property type="match status" value="1"/>
</dbReference>
<dbReference type="CDD" id="cd00180">
    <property type="entry name" value="PKc"/>
    <property type="match status" value="1"/>
</dbReference>
<feature type="domain" description="Protein kinase" evidence="2">
    <location>
        <begin position="833"/>
        <end position="1143"/>
    </location>
</feature>
<dbReference type="PANTHER" id="PTHR35391:SF5">
    <property type="entry name" value="DUF6590 DOMAIN-CONTAINING PROTEIN"/>
    <property type="match status" value="1"/>
</dbReference>
<dbReference type="Proteomes" id="UP000746612">
    <property type="component" value="Unassembled WGS sequence"/>
</dbReference>
<feature type="compositionally biased region" description="Polar residues" evidence="1">
    <location>
        <begin position="249"/>
        <end position="265"/>
    </location>
</feature>
<evidence type="ECO:0000256" key="1">
    <source>
        <dbReference type="SAM" id="MobiDB-lite"/>
    </source>
</evidence>
<name>A0A9N8NBA5_GIBZA</name>
<accession>A0A9N8NBA5</accession>
<feature type="region of interest" description="Disordered" evidence="1">
    <location>
        <begin position="557"/>
        <end position="622"/>
    </location>
</feature>
<dbReference type="EMBL" id="CAJPIJ010000010">
    <property type="protein sequence ID" value="CAG1962756.1"/>
    <property type="molecule type" value="Genomic_DNA"/>
</dbReference>
<proteinExistence type="predicted"/>
<sequence>MQSTIGANDMGDDKDLNIFDATQRCLAQISQCTVNENKTFASDARGLEQMLLFWTKHSGVNSRKGMSLDDRLEDHPGIRATFTGLLNLIEMSITHALFSPEDQMDRPTVPGQVSTSDPELTKDLDPDEILIRQKWSNYKGNTWEKIGAAIDILLELTATVRKSTVSVDWSSLQTDFDRPDDYYSEYAKILARRWFPHARRSLTDQLGEAVFIRRRHILYKTYHEQKINYPRPNLSPQVVAIKNKRPSMPETSQKSTPTTNPQTVAQAGEPYPPSSTNLSTFNKGIFEKRKRNNVALSGITEGTVSTEESSFSYMYPDPPKQDNPGYAKCPYCPKILTGKYLTIEYWRKHLHGDLRPYICLSEFCQTPMRFFADSKQWTDHMVTDHGKEWIQKVHMMTWYCDSAHDRMEFTSEEQLQNHLTRDHESLSDDYISSLVQLNWGIGCREEHVCPLCESAPPEIHPRLNDKDKDALLTKHIGDHFKALALFSLSSSAADTVNEGGNSSPESLQFPTSENCETGPVGGRRIANQSRDESWGRLSFDDTPMRFMENAGITEISKLEGDTEGLPNPDSEPIGWDFNRPRQASPQNDATLNHLRKKQADQDHESGSHLVSTVSADPPSSEPLFDPHTIFLNDNPVEDKRKSKAMSYTYDGNGLVPILSTEKDLGALLRIHCIEDGIDGEFWTYALLRHILSRDRIKDELMQPEYGFAKDQVNEYVNKIHPHSANAPSKTTYIKIFALLVLIEKIQDIARFIRDETCDDVLPIVISQGRNVYSSKEGNRHLLCFSGWKTHELQHFETRQWWVDTPYFDSTVNKPLTVITLDQGTHKPWRRLRGDEQYDGSEGAYGIVIPVEIHPTAHSFQQLLRGINLDCTKFAVKTLNKTTSNTKQSFLAEWRMLKQFNGLCHPHLVTALSAITQGDKWSFIFPCASSDFDRYKETIDPPKGRHGAMWLLAQLEGLIGAIDTIHDPRHLNLGPQGKYGRHGDIKCDNILCFKNSLTTDDVLVISDFGLSKLNSDKSRSNIPNATVPPVPGYRPPECDIEGGTISRAFDVWTIGCLFLELITWFLGGPSYVKEFEEKRTTEFINGSKNSIFFTFRELVPSDPGGAKAVLVKPEVTEWILQLRQHPNCSPFLHEVLGIIERKMLVVLSTDKTRSSSGELCKEFERISRRCNSEREYTQGKPLIEEKLREAGNQIDQNTVAVRAIPNKHARALIGTLQALLPSHTGRTEMSYNRDQFEKMDIIGNKEDLHSSGN</sequence>
<feature type="region of interest" description="Disordered" evidence="1">
    <location>
        <begin position="246"/>
        <end position="273"/>
    </location>
</feature>
<feature type="compositionally biased region" description="Polar residues" evidence="1">
    <location>
        <begin position="498"/>
        <end position="515"/>
    </location>
</feature>
<feature type="region of interest" description="Disordered" evidence="1">
    <location>
        <begin position="496"/>
        <end position="539"/>
    </location>
</feature>
<evidence type="ECO:0000313" key="4">
    <source>
        <dbReference type="Proteomes" id="UP000746612"/>
    </source>
</evidence>
<evidence type="ECO:0000259" key="2">
    <source>
        <dbReference type="PROSITE" id="PS50011"/>
    </source>
</evidence>
<dbReference type="SUPFAM" id="SSF56112">
    <property type="entry name" value="Protein kinase-like (PK-like)"/>
    <property type="match status" value="1"/>
</dbReference>
<feature type="compositionally biased region" description="Polar residues" evidence="1">
    <location>
        <begin position="581"/>
        <end position="590"/>
    </location>
</feature>
<feature type="compositionally biased region" description="Basic and acidic residues" evidence="1">
    <location>
        <begin position="597"/>
        <end position="606"/>
    </location>
</feature>
<comment type="caution">
    <text evidence="3">The sequence shown here is derived from an EMBL/GenBank/DDBJ whole genome shotgun (WGS) entry which is preliminary data.</text>
</comment>
<dbReference type="SMART" id="SM00220">
    <property type="entry name" value="S_TKc"/>
    <property type="match status" value="1"/>
</dbReference>
<dbReference type="Gene3D" id="1.10.510.10">
    <property type="entry name" value="Transferase(Phosphotransferase) domain 1"/>
    <property type="match status" value="1"/>
</dbReference>
<dbReference type="AlphaFoldDB" id="A0A9N8NBA5"/>
<evidence type="ECO:0000313" key="3">
    <source>
        <dbReference type="EMBL" id="CAG1962756.1"/>
    </source>
</evidence>
<dbReference type="InterPro" id="IPR011009">
    <property type="entry name" value="Kinase-like_dom_sf"/>
</dbReference>
<dbReference type="Gene3D" id="3.30.200.20">
    <property type="entry name" value="Phosphorylase Kinase, domain 1"/>
    <property type="match status" value="1"/>
</dbReference>
<dbReference type="PANTHER" id="PTHR35391">
    <property type="entry name" value="C2H2-TYPE DOMAIN-CONTAINING PROTEIN-RELATED"/>
    <property type="match status" value="1"/>
</dbReference>
<organism evidence="3 4">
    <name type="scientific">Gibberella zeae</name>
    <name type="common">Wheat head blight fungus</name>
    <name type="synonym">Fusarium graminearum</name>
    <dbReference type="NCBI Taxonomy" id="5518"/>
    <lineage>
        <taxon>Eukaryota</taxon>
        <taxon>Fungi</taxon>
        <taxon>Dikarya</taxon>
        <taxon>Ascomycota</taxon>
        <taxon>Pezizomycotina</taxon>
        <taxon>Sordariomycetes</taxon>
        <taxon>Hypocreomycetidae</taxon>
        <taxon>Hypocreales</taxon>
        <taxon>Nectriaceae</taxon>
        <taxon>Fusarium</taxon>
    </lineage>
</organism>
<protein>
    <recommendedName>
        <fullName evidence="2">Protein kinase domain-containing protein</fullName>
    </recommendedName>
</protein>
<dbReference type="Pfam" id="PF00069">
    <property type="entry name" value="Pkinase"/>
    <property type="match status" value="1"/>
</dbReference>
<reference evidence="3" key="1">
    <citation type="submission" date="2021-03" db="EMBL/GenBank/DDBJ databases">
        <authorList>
            <person name="Alouane T."/>
            <person name="Langin T."/>
            <person name="Bonhomme L."/>
        </authorList>
    </citation>
    <scope>NUCLEOTIDE SEQUENCE</scope>
    <source>
        <strain evidence="3">MDC_Fg202</strain>
    </source>
</reference>
<gene>
    <name evidence="3" type="ORF">MDCFG202_LOCUS3520</name>
</gene>